<dbReference type="RefSeq" id="WP_057955833.1">
    <property type="nucleotide sequence ID" value="NZ_KQ556894.1"/>
</dbReference>
<evidence type="ECO:0000313" key="1">
    <source>
        <dbReference type="EMBL" id="KRT55068.1"/>
    </source>
</evidence>
<sequence>MPIQSIVTPALQGIQCSFQGMRRVAASISNATPGNKTANPSDLSRALVEMKQHAHQSSAAVLVIKHADGTLGTLLDEKA</sequence>
<proteinExistence type="predicted"/>
<organism evidence="2 3">
    <name type="scientific">endosymbiont of Ridgeia piscesae</name>
    <dbReference type="NCBI Taxonomy" id="54398"/>
    <lineage>
        <taxon>Bacteria</taxon>
        <taxon>Pseudomonadati</taxon>
        <taxon>Pseudomonadota</taxon>
        <taxon>Gammaproteobacteria</taxon>
        <taxon>sulfur-oxidizing symbionts</taxon>
    </lineage>
</organism>
<name>A0A0T5Z757_9GAMM</name>
<keyword evidence="4" id="KW-1185">Reference proteome</keyword>
<dbReference type="AlphaFoldDB" id="A0A0T5Z757"/>
<evidence type="ECO:0000313" key="4">
    <source>
        <dbReference type="Proteomes" id="UP000051634"/>
    </source>
</evidence>
<reference evidence="3 4" key="1">
    <citation type="submission" date="2015-11" db="EMBL/GenBank/DDBJ databases">
        <title>The genome of Candidatus Endoriftia persephone in Ridgeia piscesae and population structure of the North Eastern Pacific vestimentiferan symbionts.</title>
        <authorList>
            <person name="Perez M."/>
            <person name="Juniper K.S."/>
        </authorList>
    </citation>
    <scope>NUCLEOTIDE SEQUENCE [LARGE SCALE GENOMIC DNA]</scope>
    <source>
        <strain evidence="2">Ind10</strain>
        <strain evidence="1">Ind11</strain>
    </source>
</reference>
<protein>
    <submittedName>
        <fullName evidence="2">Uncharacterized protein</fullName>
    </submittedName>
</protein>
<accession>A0A0T5Z757</accession>
<comment type="caution">
    <text evidence="2">The sequence shown here is derived from an EMBL/GenBank/DDBJ whole genome shotgun (WGS) entry which is preliminary data.</text>
</comment>
<dbReference type="Proteomes" id="UP000051276">
    <property type="component" value="Unassembled WGS sequence"/>
</dbReference>
<gene>
    <name evidence="1" type="ORF">Ga0074115_11340</name>
    <name evidence="2" type="ORF">Ga0076813_14168</name>
</gene>
<evidence type="ECO:0000313" key="3">
    <source>
        <dbReference type="Proteomes" id="UP000051276"/>
    </source>
</evidence>
<dbReference type="Proteomes" id="UP000051634">
    <property type="component" value="Unassembled WGS sequence"/>
</dbReference>
<dbReference type="EMBL" id="LMXI01000278">
    <property type="protein sequence ID" value="KRT58745.1"/>
    <property type="molecule type" value="Genomic_DNA"/>
</dbReference>
<dbReference type="EMBL" id="LDXT01000084">
    <property type="protein sequence ID" value="KRT55068.1"/>
    <property type="molecule type" value="Genomic_DNA"/>
</dbReference>
<evidence type="ECO:0000313" key="2">
    <source>
        <dbReference type="EMBL" id="KRT58745.1"/>
    </source>
</evidence>